<feature type="compositionally biased region" description="Basic and acidic residues" evidence="1">
    <location>
        <begin position="26"/>
        <end position="36"/>
    </location>
</feature>
<evidence type="ECO:0000256" key="1">
    <source>
        <dbReference type="SAM" id="MobiDB-lite"/>
    </source>
</evidence>
<evidence type="ECO:0000313" key="2">
    <source>
        <dbReference type="EMBL" id="GGW42812.1"/>
    </source>
</evidence>
<accession>A0A918J268</accession>
<feature type="compositionally biased region" description="Low complexity" evidence="1">
    <location>
        <begin position="37"/>
        <end position="47"/>
    </location>
</feature>
<dbReference type="EMBL" id="BMYQ01000015">
    <property type="protein sequence ID" value="GGW42812.1"/>
    <property type="molecule type" value="Genomic_DNA"/>
</dbReference>
<protein>
    <submittedName>
        <fullName evidence="2">Uncharacterized protein</fullName>
    </submittedName>
</protein>
<dbReference type="AlphaFoldDB" id="A0A918J268"/>
<name>A0A918J268_9RHOB</name>
<dbReference type="Proteomes" id="UP000628984">
    <property type="component" value="Unassembled WGS sequence"/>
</dbReference>
<feature type="region of interest" description="Disordered" evidence="1">
    <location>
        <begin position="1"/>
        <end position="47"/>
    </location>
</feature>
<reference evidence="2" key="1">
    <citation type="journal article" date="2014" name="Int. J. Syst. Evol. Microbiol.">
        <title>Complete genome sequence of Corynebacterium casei LMG S-19264T (=DSM 44701T), isolated from a smear-ripened cheese.</title>
        <authorList>
            <consortium name="US DOE Joint Genome Institute (JGI-PGF)"/>
            <person name="Walter F."/>
            <person name="Albersmeier A."/>
            <person name="Kalinowski J."/>
            <person name="Ruckert C."/>
        </authorList>
    </citation>
    <scope>NUCLEOTIDE SEQUENCE</scope>
    <source>
        <strain evidence="2">KCTC 23714</strain>
    </source>
</reference>
<gene>
    <name evidence="2" type="ORF">GCM10011452_33910</name>
</gene>
<organism evidence="2 3">
    <name type="scientific">Gemmobacter lanyuensis</name>
    <dbReference type="NCBI Taxonomy" id="1054497"/>
    <lineage>
        <taxon>Bacteria</taxon>
        <taxon>Pseudomonadati</taxon>
        <taxon>Pseudomonadota</taxon>
        <taxon>Alphaproteobacteria</taxon>
        <taxon>Rhodobacterales</taxon>
        <taxon>Paracoccaceae</taxon>
        <taxon>Gemmobacter</taxon>
    </lineage>
</organism>
<keyword evidence="3" id="KW-1185">Reference proteome</keyword>
<proteinExistence type="predicted"/>
<comment type="caution">
    <text evidence="2">The sequence shown here is derived from an EMBL/GenBank/DDBJ whole genome shotgun (WGS) entry which is preliminary data.</text>
</comment>
<reference evidence="2" key="2">
    <citation type="submission" date="2020-09" db="EMBL/GenBank/DDBJ databases">
        <authorList>
            <person name="Sun Q."/>
            <person name="Kim S."/>
        </authorList>
    </citation>
    <scope>NUCLEOTIDE SEQUENCE</scope>
    <source>
        <strain evidence="2">KCTC 23714</strain>
    </source>
</reference>
<sequence length="47" mass="5147">MDEVKIGKQRTKYTPTGRKPPGPKGWAEKRADRRAAEAAAGTRHAAE</sequence>
<evidence type="ECO:0000313" key="3">
    <source>
        <dbReference type="Proteomes" id="UP000628984"/>
    </source>
</evidence>